<proteinExistence type="predicted"/>
<feature type="compositionally biased region" description="Polar residues" evidence="1">
    <location>
        <begin position="141"/>
        <end position="159"/>
    </location>
</feature>
<organism evidence="2 3">
    <name type="scientific">Diplogelasinospora grovesii</name>
    <dbReference type="NCBI Taxonomy" id="303347"/>
    <lineage>
        <taxon>Eukaryota</taxon>
        <taxon>Fungi</taxon>
        <taxon>Dikarya</taxon>
        <taxon>Ascomycota</taxon>
        <taxon>Pezizomycotina</taxon>
        <taxon>Sordariomycetes</taxon>
        <taxon>Sordariomycetidae</taxon>
        <taxon>Sordariales</taxon>
        <taxon>Diplogelasinosporaceae</taxon>
        <taxon>Diplogelasinospora</taxon>
    </lineage>
</organism>
<name>A0AAN6NBL6_9PEZI</name>
<evidence type="ECO:0000313" key="2">
    <source>
        <dbReference type="EMBL" id="KAK3942774.1"/>
    </source>
</evidence>
<keyword evidence="3" id="KW-1185">Reference proteome</keyword>
<dbReference type="Proteomes" id="UP001303473">
    <property type="component" value="Unassembled WGS sequence"/>
</dbReference>
<evidence type="ECO:0000313" key="3">
    <source>
        <dbReference type="Proteomes" id="UP001303473"/>
    </source>
</evidence>
<protein>
    <submittedName>
        <fullName evidence="2">Uncharacterized protein</fullName>
    </submittedName>
</protein>
<dbReference type="AlphaFoldDB" id="A0AAN6NBL6"/>
<sequence length="238" mass="27117">MSNFMSNQTLGWICPPMLVPGSLVLRGMMMCLGEERHGAGTPSRAPMCRRWMHCTINKHTCRMGIDRHRLTSTNLVTDRYSILHPRAVQPLSAGYTKVVSSSSILPYLIPRELMVDIAPPTVINLTNKSDMMFAHSRVQQQQSHGTQNNLRSTEVTGSSEFGRRRSQTGPVHKAVQVRTLLLLTVFWWTLINQHMAPERDSLACWPKEPIPIRPCFRLHPLFFGHKGTPPGRKRWPWS</sequence>
<accession>A0AAN6NBL6</accession>
<comment type="caution">
    <text evidence="2">The sequence shown here is derived from an EMBL/GenBank/DDBJ whole genome shotgun (WGS) entry which is preliminary data.</text>
</comment>
<dbReference type="EMBL" id="MU853771">
    <property type="protein sequence ID" value="KAK3942774.1"/>
    <property type="molecule type" value="Genomic_DNA"/>
</dbReference>
<gene>
    <name evidence="2" type="ORF">QBC46DRAFT_67109</name>
</gene>
<evidence type="ECO:0000256" key="1">
    <source>
        <dbReference type="SAM" id="MobiDB-lite"/>
    </source>
</evidence>
<feature type="region of interest" description="Disordered" evidence="1">
    <location>
        <begin position="141"/>
        <end position="167"/>
    </location>
</feature>
<reference evidence="3" key="1">
    <citation type="journal article" date="2023" name="Mol. Phylogenet. Evol.">
        <title>Genome-scale phylogeny and comparative genomics of the fungal order Sordariales.</title>
        <authorList>
            <person name="Hensen N."/>
            <person name="Bonometti L."/>
            <person name="Westerberg I."/>
            <person name="Brannstrom I.O."/>
            <person name="Guillou S."/>
            <person name="Cros-Aarteil S."/>
            <person name="Calhoun S."/>
            <person name="Haridas S."/>
            <person name="Kuo A."/>
            <person name="Mondo S."/>
            <person name="Pangilinan J."/>
            <person name="Riley R."/>
            <person name="LaButti K."/>
            <person name="Andreopoulos B."/>
            <person name="Lipzen A."/>
            <person name="Chen C."/>
            <person name="Yan M."/>
            <person name="Daum C."/>
            <person name="Ng V."/>
            <person name="Clum A."/>
            <person name="Steindorff A."/>
            <person name="Ohm R.A."/>
            <person name="Martin F."/>
            <person name="Silar P."/>
            <person name="Natvig D.O."/>
            <person name="Lalanne C."/>
            <person name="Gautier V."/>
            <person name="Ament-Velasquez S.L."/>
            <person name="Kruys A."/>
            <person name="Hutchinson M.I."/>
            <person name="Powell A.J."/>
            <person name="Barry K."/>
            <person name="Miller A.N."/>
            <person name="Grigoriev I.V."/>
            <person name="Debuchy R."/>
            <person name="Gladieux P."/>
            <person name="Hiltunen Thoren M."/>
            <person name="Johannesson H."/>
        </authorList>
    </citation>
    <scope>NUCLEOTIDE SEQUENCE [LARGE SCALE GENOMIC DNA]</scope>
    <source>
        <strain evidence="3">CBS 340.73</strain>
    </source>
</reference>